<organism evidence="1 2">
    <name type="scientific">Tropilaelaps mercedesae</name>
    <dbReference type="NCBI Taxonomy" id="418985"/>
    <lineage>
        <taxon>Eukaryota</taxon>
        <taxon>Metazoa</taxon>
        <taxon>Ecdysozoa</taxon>
        <taxon>Arthropoda</taxon>
        <taxon>Chelicerata</taxon>
        <taxon>Arachnida</taxon>
        <taxon>Acari</taxon>
        <taxon>Parasitiformes</taxon>
        <taxon>Mesostigmata</taxon>
        <taxon>Gamasina</taxon>
        <taxon>Dermanyssoidea</taxon>
        <taxon>Laelapidae</taxon>
        <taxon>Tropilaelaps</taxon>
    </lineage>
</organism>
<dbReference type="EMBL" id="MNPL01006272">
    <property type="protein sequence ID" value="OQR75521.1"/>
    <property type="molecule type" value="Genomic_DNA"/>
</dbReference>
<keyword evidence="1" id="KW-0675">Receptor</keyword>
<dbReference type="InterPro" id="IPR028082">
    <property type="entry name" value="Peripla_BP_I"/>
</dbReference>
<accession>A0A1V9XPX5</accession>
<comment type="caution">
    <text evidence="1">The sequence shown here is derived from an EMBL/GenBank/DDBJ whole genome shotgun (WGS) entry which is preliminary data.</text>
</comment>
<dbReference type="Gene3D" id="3.40.50.2300">
    <property type="match status" value="1"/>
</dbReference>
<dbReference type="InParanoid" id="A0A1V9XPX5"/>
<name>A0A1V9XPX5_9ACAR</name>
<dbReference type="AlphaFoldDB" id="A0A1V9XPX5"/>
<reference evidence="1 2" key="1">
    <citation type="journal article" date="2017" name="Gigascience">
        <title>Draft genome of the honey bee ectoparasitic mite, Tropilaelaps mercedesae, is shaped by the parasitic life history.</title>
        <authorList>
            <person name="Dong X."/>
            <person name="Armstrong S.D."/>
            <person name="Xia D."/>
            <person name="Makepeace B.L."/>
            <person name="Darby A.C."/>
            <person name="Kadowaki T."/>
        </authorList>
    </citation>
    <scope>NUCLEOTIDE SEQUENCE [LARGE SCALE GENOMIC DNA]</scope>
    <source>
        <strain evidence="1">Wuxi-XJTLU</strain>
    </source>
</reference>
<proteinExistence type="predicted"/>
<sequence>MKDSFKNQGTESYLFLDAVTALLTSYERALQEKPTLLNAYLQHNDGSKGTIGFNCMDQSRFFEHGKDLASLLKQVKLPEGQTGPVEFLADGTRLQPTIAVIHGSHVGHVKLGSWSPKKGLMLTDKPEALPQIKAPGAITPNKEISVGGILVSLLCG</sequence>
<keyword evidence="2" id="KW-1185">Reference proteome</keyword>
<dbReference type="SUPFAM" id="SSF53822">
    <property type="entry name" value="Periplasmic binding protein-like I"/>
    <property type="match status" value="1"/>
</dbReference>
<evidence type="ECO:0000313" key="1">
    <source>
        <dbReference type="EMBL" id="OQR75521.1"/>
    </source>
</evidence>
<protein>
    <submittedName>
        <fullName evidence="1">Glutamate receptor 3-like</fullName>
    </submittedName>
</protein>
<dbReference type="Proteomes" id="UP000192247">
    <property type="component" value="Unassembled WGS sequence"/>
</dbReference>
<evidence type="ECO:0000313" key="2">
    <source>
        <dbReference type="Proteomes" id="UP000192247"/>
    </source>
</evidence>
<gene>
    <name evidence="1" type="ORF">BIW11_03248</name>
</gene>